<organism evidence="5 6">
    <name type="scientific">Pelomonas dachongensis</name>
    <dbReference type="NCBI Taxonomy" id="3299029"/>
    <lineage>
        <taxon>Bacteria</taxon>
        <taxon>Pseudomonadati</taxon>
        <taxon>Pseudomonadota</taxon>
        <taxon>Betaproteobacteria</taxon>
        <taxon>Burkholderiales</taxon>
        <taxon>Sphaerotilaceae</taxon>
        <taxon>Roseateles</taxon>
    </lineage>
</organism>
<feature type="domain" description="Response regulatory" evidence="4">
    <location>
        <begin position="3"/>
        <end position="117"/>
    </location>
</feature>
<evidence type="ECO:0000313" key="5">
    <source>
        <dbReference type="EMBL" id="MFG6414721.1"/>
    </source>
</evidence>
<gene>
    <name evidence="5" type="ORF">ACG02S_12515</name>
</gene>
<dbReference type="Gene3D" id="3.40.50.2300">
    <property type="match status" value="1"/>
</dbReference>
<comment type="caution">
    <text evidence="5">The sequence shown here is derived from an EMBL/GenBank/DDBJ whole genome shotgun (WGS) entry which is preliminary data.</text>
</comment>
<evidence type="ECO:0000259" key="4">
    <source>
        <dbReference type="PROSITE" id="PS50110"/>
    </source>
</evidence>
<dbReference type="PANTHER" id="PTHR44591:SF14">
    <property type="entry name" value="PROTEIN PILG"/>
    <property type="match status" value="1"/>
</dbReference>
<proteinExistence type="predicted"/>
<dbReference type="PANTHER" id="PTHR44591">
    <property type="entry name" value="STRESS RESPONSE REGULATOR PROTEIN 1"/>
    <property type="match status" value="1"/>
</dbReference>
<keyword evidence="6" id="KW-1185">Reference proteome</keyword>
<evidence type="ECO:0000313" key="6">
    <source>
        <dbReference type="Proteomes" id="UP001606300"/>
    </source>
</evidence>
<keyword evidence="2" id="KW-0902">Two-component regulatory system</keyword>
<dbReference type="Pfam" id="PF00072">
    <property type="entry name" value="Response_reg"/>
    <property type="match status" value="1"/>
</dbReference>
<evidence type="ECO:0000256" key="2">
    <source>
        <dbReference type="ARBA" id="ARBA00023012"/>
    </source>
</evidence>
<sequence length="146" mass="15663">MQLILVVEDEYGAAEVMELVLAAQGYRVASAPNGKAALDLLATEKPAVIVSDFMMPHMNGAELGTAVRANSAWSDIPFVFVSGTSEEVVGAAFSDYDCFLSKPADVNRLLGAIRDFIGGRKPRINAKDVNKSMRHLLKGIEIPPDA</sequence>
<dbReference type="InterPro" id="IPR011006">
    <property type="entry name" value="CheY-like_superfamily"/>
</dbReference>
<protein>
    <submittedName>
        <fullName evidence="5">Response regulator</fullName>
    </submittedName>
</protein>
<dbReference type="EMBL" id="JBIGHY010000004">
    <property type="protein sequence ID" value="MFG6414721.1"/>
    <property type="molecule type" value="Genomic_DNA"/>
</dbReference>
<dbReference type="SMART" id="SM00448">
    <property type="entry name" value="REC"/>
    <property type="match status" value="1"/>
</dbReference>
<accession>A0ABW7ERU2</accession>
<dbReference type="SUPFAM" id="SSF52172">
    <property type="entry name" value="CheY-like"/>
    <property type="match status" value="1"/>
</dbReference>
<feature type="modified residue" description="4-aspartylphosphate" evidence="3">
    <location>
        <position position="52"/>
    </location>
</feature>
<dbReference type="PROSITE" id="PS50110">
    <property type="entry name" value="RESPONSE_REGULATORY"/>
    <property type="match status" value="1"/>
</dbReference>
<dbReference type="InterPro" id="IPR001789">
    <property type="entry name" value="Sig_transdc_resp-reg_receiver"/>
</dbReference>
<name>A0ABW7ERU2_9BURK</name>
<dbReference type="Proteomes" id="UP001606300">
    <property type="component" value="Unassembled WGS sequence"/>
</dbReference>
<dbReference type="InterPro" id="IPR050595">
    <property type="entry name" value="Bact_response_regulator"/>
</dbReference>
<evidence type="ECO:0000256" key="1">
    <source>
        <dbReference type="ARBA" id="ARBA00022553"/>
    </source>
</evidence>
<dbReference type="RefSeq" id="WP_394470795.1">
    <property type="nucleotide sequence ID" value="NZ_JBIGHY010000004.1"/>
</dbReference>
<reference evidence="5 6" key="1">
    <citation type="submission" date="2024-09" db="EMBL/GenBank/DDBJ databases">
        <title>Novel species of the genus Pelomonas and Roseateles isolated from streams.</title>
        <authorList>
            <person name="Lu H."/>
        </authorList>
    </citation>
    <scope>NUCLEOTIDE SEQUENCE [LARGE SCALE GENOMIC DNA]</scope>
    <source>
        <strain evidence="5 6">DC23W</strain>
    </source>
</reference>
<evidence type="ECO:0000256" key="3">
    <source>
        <dbReference type="PROSITE-ProRule" id="PRU00169"/>
    </source>
</evidence>
<keyword evidence="1 3" id="KW-0597">Phosphoprotein</keyword>